<gene>
    <name evidence="4" type="ORF">PCOR1329_LOCUS36962</name>
</gene>
<name>A0ABN9T9N8_9DINO</name>
<keyword evidence="5" id="KW-1185">Reference proteome</keyword>
<feature type="non-terminal residue" evidence="4">
    <location>
        <position position="1138"/>
    </location>
</feature>
<evidence type="ECO:0000256" key="2">
    <source>
        <dbReference type="SAM" id="MobiDB-lite"/>
    </source>
</evidence>
<feature type="compositionally biased region" description="Basic and acidic residues" evidence="2">
    <location>
        <begin position="514"/>
        <end position="525"/>
    </location>
</feature>
<feature type="region of interest" description="Disordered" evidence="2">
    <location>
        <begin position="589"/>
        <end position="616"/>
    </location>
</feature>
<dbReference type="SUPFAM" id="SSF53098">
    <property type="entry name" value="Ribonuclease H-like"/>
    <property type="match status" value="1"/>
</dbReference>
<reference evidence="4" key="1">
    <citation type="submission" date="2023-10" db="EMBL/GenBank/DDBJ databases">
        <authorList>
            <person name="Chen Y."/>
            <person name="Shah S."/>
            <person name="Dougan E. K."/>
            <person name="Thang M."/>
            <person name="Chan C."/>
        </authorList>
    </citation>
    <scope>NUCLEOTIDE SEQUENCE [LARGE SCALE GENOMIC DNA]</scope>
</reference>
<feature type="region of interest" description="Disordered" evidence="2">
    <location>
        <begin position="634"/>
        <end position="670"/>
    </location>
</feature>
<keyword evidence="1" id="KW-0862">Zinc</keyword>
<feature type="region of interest" description="Disordered" evidence="2">
    <location>
        <begin position="514"/>
        <end position="548"/>
    </location>
</feature>
<evidence type="ECO:0000259" key="3">
    <source>
        <dbReference type="PROSITE" id="PS50103"/>
    </source>
</evidence>
<evidence type="ECO:0000313" key="4">
    <source>
        <dbReference type="EMBL" id="CAK0841897.1"/>
    </source>
</evidence>
<feature type="region of interest" description="Disordered" evidence="2">
    <location>
        <begin position="912"/>
        <end position="952"/>
    </location>
</feature>
<dbReference type="EMBL" id="CAUYUJ010014490">
    <property type="protein sequence ID" value="CAK0841897.1"/>
    <property type="molecule type" value="Genomic_DNA"/>
</dbReference>
<protein>
    <recommendedName>
        <fullName evidence="3">C3H1-type domain-containing protein</fullName>
    </recommendedName>
</protein>
<feature type="compositionally biased region" description="Low complexity" evidence="2">
    <location>
        <begin position="658"/>
        <end position="670"/>
    </location>
</feature>
<organism evidence="4 5">
    <name type="scientific">Prorocentrum cordatum</name>
    <dbReference type="NCBI Taxonomy" id="2364126"/>
    <lineage>
        <taxon>Eukaryota</taxon>
        <taxon>Sar</taxon>
        <taxon>Alveolata</taxon>
        <taxon>Dinophyceae</taxon>
        <taxon>Prorocentrales</taxon>
        <taxon>Prorocentraceae</taxon>
        <taxon>Prorocentrum</taxon>
    </lineage>
</organism>
<proteinExistence type="predicted"/>
<dbReference type="InterPro" id="IPR036397">
    <property type="entry name" value="RNaseH_sf"/>
</dbReference>
<dbReference type="PROSITE" id="PS50103">
    <property type="entry name" value="ZF_C3H1"/>
    <property type="match status" value="1"/>
</dbReference>
<keyword evidence="1" id="KW-0479">Metal-binding</keyword>
<dbReference type="InterPro" id="IPR012337">
    <property type="entry name" value="RNaseH-like_sf"/>
</dbReference>
<evidence type="ECO:0000256" key="1">
    <source>
        <dbReference type="PROSITE-ProRule" id="PRU00723"/>
    </source>
</evidence>
<sequence length="1138" mass="122089">MSPNAATIHGAQLGAQVRQCAACFDYVVGPAVQCDNCGGIVHAHCMQVFGRSPVCVTCIAERDAFVAARRSTMIQHGAQQFGRALASGGQLAGQVVGATAFGLGAGVTRLASGMLAGARQTIGGVAEIPGPARPRVLPAPQRPLEHDSKDSQQMDELRLAREQIEFLTRRTEELERQLGGYATPGGASLDAGAPTGGRGLRRILNREAAAIRNVVMILRDLLAPPRRLELILGLGTQETGSQETHGGTETGELPGDRTGTLTAVLARLKDTDVPTLEWVKGVGKASTFEDWLQRASIRIGGLHPALEAFWARAQECCAVAHDEYLSLDLLRRPLIRPAAHMMPAELRNVELRLRPLLLDAMPENIRKQALATRQTAVADILFAAMVEAGPGTLKDREATLKAVERRGQQASNQVADVYESLQRWKFDLTRLQRLGMAAPDPTVQLSTLRGMVRRMSETDGSFEMQHGLSGTSCCSQAQVDEFWRYLSAEAREVCGPDVAAKSVKAKIAEYENKGKDKGKEKDKGKPKGGGTGVPPKGKGKDDKGEQSPCKFFQQEGGCRNGGQCSHPHRRLAVSEGKCFNCGAVKHKTDACPRPRREVSARSAAAGPNGPDAPPPSANVGAVVAATIRALASQGLPGAQESRAQVQAPTEEDRWLDSRAAPPRAAPGPRAATAAVVVEGGAEEAEGRRIAPQPGGVSVGETSTRAVAIAKVMVIKGKRMRLADTGETHELRSIPIGSTLEVPHRSIELQVATGSINATIGDDDIVYVPSEVELQPLFPIGAYLYECDLRLAWSAGQATIRLPSGRDMKLEQVNGALYLDEETAEQLRSLRRRLRQERGRALVLRAVAAAVSISDLARHRAEGHPRFMQECQECRLAAGRMRASYFLLAAYQVLNKREVEDQERMVKDAKRAAGFEGPAEPARGVADAGAAEERGPAGQEEVEEQDEVKTRYYTKPLEGKASKDCTAAMDEIISEVNLEFQGPAAFRLHGDKAGELTGRAVKGHMASRHHIAVTSTAGGEPNSNPRAERGVGVVKTRARAMLMAEGLNAEDRQALWPAAVPHAAWCQRREAQGRGFGNCPPFGAAVTSRIKDARGSFEPRAREQCFFGVADGVSGGFLLGRKGAAGWVFEVSSSFVLNL</sequence>
<dbReference type="Gene3D" id="3.30.420.10">
    <property type="entry name" value="Ribonuclease H-like superfamily/Ribonuclease H"/>
    <property type="match status" value="1"/>
</dbReference>
<dbReference type="InterPro" id="IPR000571">
    <property type="entry name" value="Znf_CCCH"/>
</dbReference>
<accession>A0ABN9T9N8</accession>
<feature type="domain" description="C3H1-type" evidence="3">
    <location>
        <begin position="543"/>
        <end position="571"/>
    </location>
</feature>
<feature type="compositionally biased region" description="Basic and acidic residues" evidence="2">
    <location>
        <begin position="589"/>
        <end position="599"/>
    </location>
</feature>
<feature type="zinc finger region" description="C3H1-type" evidence="1">
    <location>
        <begin position="543"/>
        <end position="571"/>
    </location>
</feature>
<keyword evidence="1" id="KW-0863">Zinc-finger</keyword>
<dbReference type="Proteomes" id="UP001189429">
    <property type="component" value="Unassembled WGS sequence"/>
</dbReference>
<comment type="caution">
    <text evidence="4">The sequence shown here is derived from an EMBL/GenBank/DDBJ whole genome shotgun (WGS) entry which is preliminary data.</text>
</comment>
<evidence type="ECO:0000313" key="5">
    <source>
        <dbReference type="Proteomes" id="UP001189429"/>
    </source>
</evidence>